<name>A0A4R2RN40_9FIRM</name>
<dbReference type="InterPro" id="IPR036977">
    <property type="entry name" value="DNA_primase_Znf_CHC2"/>
</dbReference>
<keyword evidence="2" id="KW-0639">Primosome</keyword>
<dbReference type="GO" id="GO:0000428">
    <property type="term" value="C:DNA-directed RNA polymerase complex"/>
    <property type="evidence" value="ECO:0007669"/>
    <property type="project" value="UniProtKB-KW"/>
</dbReference>
<proteinExistence type="predicted"/>
<protein>
    <submittedName>
        <fullName evidence="8">Toprim domain-containing protein</fullName>
    </submittedName>
</protein>
<dbReference type="EMBL" id="SLXT01000035">
    <property type="protein sequence ID" value="TCP60615.1"/>
    <property type="molecule type" value="Genomic_DNA"/>
</dbReference>
<dbReference type="PANTHER" id="PTHR30313">
    <property type="entry name" value="DNA PRIMASE"/>
    <property type="match status" value="1"/>
</dbReference>
<dbReference type="InterPro" id="IPR006171">
    <property type="entry name" value="TOPRIM_dom"/>
</dbReference>
<accession>A0A4R2RN40</accession>
<evidence type="ECO:0000313" key="9">
    <source>
        <dbReference type="Proteomes" id="UP000294813"/>
    </source>
</evidence>
<dbReference type="GO" id="GO:1990077">
    <property type="term" value="C:primosome complex"/>
    <property type="evidence" value="ECO:0007669"/>
    <property type="project" value="UniProtKB-KW"/>
</dbReference>
<dbReference type="AlphaFoldDB" id="A0A4R2RN40"/>
<feature type="domain" description="Toprim" evidence="7">
    <location>
        <begin position="197"/>
        <end position="275"/>
    </location>
</feature>
<dbReference type="Pfam" id="PF13155">
    <property type="entry name" value="Toprim_2"/>
    <property type="match status" value="1"/>
</dbReference>
<dbReference type="GO" id="GO:0008270">
    <property type="term" value="F:zinc ion binding"/>
    <property type="evidence" value="ECO:0007669"/>
    <property type="project" value="InterPro"/>
</dbReference>
<evidence type="ECO:0000256" key="2">
    <source>
        <dbReference type="ARBA" id="ARBA00022515"/>
    </source>
</evidence>
<dbReference type="SUPFAM" id="SSF56731">
    <property type="entry name" value="DNA primase core"/>
    <property type="match status" value="1"/>
</dbReference>
<keyword evidence="1" id="KW-0240">DNA-directed RNA polymerase</keyword>
<dbReference type="Gene3D" id="3.40.1360.10">
    <property type="match status" value="1"/>
</dbReference>
<keyword evidence="9" id="KW-1185">Reference proteome</keyword>
<dbReference type="CDD" id="cd03364">
    <property type="entry name" value="TOPRIM_DnaG_primases"/>
    <property type="match status" value="1"/>
</dbReference>
<evidence type="ECO:0000256" key="3">
    <source>
        <dbReference type="ARBA" id="ARBA00022679"/>
    </source>
</evidence>
<evidence type="ECO:0000256" key="4">
    <source>
        <dbReference type="ARBA" id="ARBA00022695"/>
    </source>
</evidence>
<evidence type="ECO:0000256" key="1">
    <source>
        <dbReference type="ARBA" id="ARBA00022478"/>
    </source>
</evidence>
<evidence type="ECO:0000313" key="8">
    <source>
        <dbReference type="EMBL" id="TCP60615.1"/>
    </source>
</evidence>
<sequence>MDVCAELQKYDWNQPRWTPDKLIACSPFRPERHPSFAVRLDNGIWIDSGSDDETWRKGNIVQLLSWLRNETEMETQAYLLSEYSVYTGIECKTLQLQLQLEAKRREPLSADVIAPFRYRHPYLSEKRGIDETVQRAFHIGYDRKQKAITMPWFNGRGQLVNIKFRSVASKRFWYYPGGQPIREHIYGAHQIAETRPARAVIVESEIDAMTLWQAGYAAMALGGANLSDKQRSLLIRLPVEELWIATDNDRAGKRIAHSIIQQLSGYKRLWMIELPQHAKDINELSTRELHDTIRNARKNTTIYTIGGLL</sequence>
<dbReference type="PROSITE" id="PS50880">
    <property type="entry name" value="TOPRIM"/>
    <property type="match status" value="1"/>
</dbReference>
<comment type="caution">
    <text evidence="8">The sequence shown here is derived from an EMBL/GenBank/DDBJ whole genome shotgun (WGS) entry which is preliminary data.</text>
</comment>
<dbReference type="InterPro" id="IPR050219">
    <property type="entry name" value="DnaG_primase"/>
</dbReference>
<evidence type="ECO:0000256" key="5">
    <source>
        <dbReference type="ARBA" id="ARBA00022705"/>
    </source>
</evidence>
<keyword evidence="4" id="KW-0548">Nucleotidyltransferase</keyword>
<dbReference type="GO" id="GO:0016779">
    <property type="term" value="F:nucleotidyltransferase activity"/>
    <property type="evidence" value="ECO:0007669"/>
    <property type="project" value="UniProtKB-KW"/>
</dbReference>
<dbReference type="GO" id="GO:0003677">
    <property type="term" value="F:DNA binding"/>
    <property type="evidence" value="ECO:0007669"/>
    <property type="project" value="InterPro"/>
</dbReference>
<dbReference type="SMART" id="SM00493">
    <property type="entry name" value="TOPRIM"/>
    <property type="match status" value="1"/>
</dbReference>
<keyword evidence="6" id="KW-0804">Transcription</keyword>
<dbReference type="InterPro" id="IPR034151">
    <property type="entry name" value="TOPRIM_DnaG_bac"/>
</dbReference>
<keyword evidence="5" id="KW-0235">DNA replication</keyword>
<reference evidence="8 9" key="1">
    <citation type="submission" date="2019-03" db="EMBL/GenBank/DDBJ databases">
        <title>Genomic Encyclopedia of Type Strains, Phase IV (KMG-IV): sequencing the most valuable type-strain genomes for metagenomic binning, comparative biology and taxonomic classification.</title>
        <authorList>
            <person name="Goeker M."/>
        </authorList>
    </citation>
    <scope>NUCLEOTIDE SEQUENCE [LARGE SCALE GENOMIC DNA]</scope>
    <source>
        <strain evidence="8 9">DSM 11170</strain>
    </source>
</reference>
<dbReference type="GO" id="GO:0006269">
    <property type="term" value="P:DNA replication, synthesis of primer"/>
    <property type="evidence" value="ECO:0007669"/>
    <property type="project" value="UniProtKB-KW"/>
</dbReference>
<dbReference type="Proteomes" id="UP000294813">
    <property type="component" value="Unassembled WGS sequence"/>
</dbReference>
<dbReference type="Gene3D" id="3.90.580.10">
    <property type="entry name" value="Zinc finger, CHC2-type domain"/>
    <property type="match status" value="1"/>
</dbReference>
<dbReference type="PANTHER" id="PTHR30313:SF2">
    <property type="entry name" value="DNA PRIMASE"/>
    <property type="match status" value="1"/>
</dbReference>
<evidence type="ECO:0000256" key="6">
    <source>
        <dbReference type="ARBA" id="ARBA00023163"/>
    </source>
</evidence>
<organism evidence="8 9">
    <name type="scientific">Heliophilum fasciatum</name>
    <dbReference type="NCBI Taxonomy" id="35700"/>
    <lineage>
        <taxon>Bacteria</taxon>
        <taxon>Bacillati</taxon>
        <taxon>Bacillota</taxon>
        <taxon>Clostridia</taxon>
        <taxon>Eubacteriales</taxon>
        <taxon>Heliobacteriaceae</taxon>
        <taxon>Heliophilum</taxon>
    </lineage>
</organism>
<gene>
    <name evidence="8" type="ORF">EDD73_1353</name>
</gene>
<dbReference type="GO" id="GO:0005737">
    <property type="term" value="C:cytoplasm"/>
    <property type="evidence" value="ECO:0007669"/>
    <property type="project" value="TreeGrafter"/>
</dbReference>
<evidence type="ECO:0000259" key="7">
    <source>
        <dbReference type="PROSITE" id="PS50880"/>
    </source>
</evidence>
<keyword evidence="3" id="KW-0808">Transferase</keyword>
<dbReference type="SUPFAM" id="SSF57783">
    <property type="entry name" value="Zinc beta-ribbon"/>
    <property type="match status" value="1"/>
</dbReference>